<evidence type="ECO:0000256" key="9">
    <source>
        <dbReference type="SAM" id="MobiDB-lite"/>
    </source>
</evidence>
<feature type="repeat" description="TPR" evidence="8">
    <location>
        <begin position="422"/>
        <end position="455"/>
    </location>
</feature>
<dbReference type="EMBL" id="LT598480">
    <property type="protein sequence ID" value="SCV03309.1"/>
    <property type="molecule type" value="Genomic_DNA"/>
</dbReference>
<evidence type="ECO:0000313" key="11">
    <source>
        <dbReference type="Proteomes" id="UP000191144"/>
    </source>
</evidence>
<dbReference type="PANTHER" id="PTHR10130">
    <property type="entry name" value="PEROXISOMAL TARGETING SIGNAL 1 RECEPTOR PEX5"/>
    <property type="match status" value="1"/>
</dbReference>
<keyword evidence="7" id="KW-0576">Peroxisome</keyword>
<dbReference type="Gene3D" id="1.25.40.10">
    <property type="entry name" value="Tetratricopeptide repeat domain"/>
    <property type="match status" value="1"/>
</dbReference>
<keyword evidence="5" id="KW-0677">Repeat</keyword>
<feature type="compositionally biased region" description="Polar residues" evidence="9">
    <location>
        <begin position="93"/>
        <end position="132"/>
    </location>
</feature>
<evidence type="ECO:0000256" key="5">
    <source>
        <dbReference type="ARBA" id="ARBA00022737"/>
    </source>
</evidence>
<protein>
    <submittedName>
        <fullName evidence="10">LAME_0H09384g1_1</fullName>
    </submittedName>
</protein>
<evidence type="ECO:0000256" key="6">
    <source>
        <dbReference type="ARBA" id="ARBA00022803"/>
    </source>
</evidence>
<feature type="compositionally biased region" description="Polar residues" evidence="9">
    <location>
        <begin position="7"/>
        <end position="18"/>
    </location>
</feature>
<keyword evidence="6 8" id="KW-0802">TPR repeat</keyword>
<proteinExistence type="inferred from homology"/>
<comment type="similarity">
    <text evidence="3">Belongs to the peroxisomal targeting signal receptor family.</text>
</comment>
<organism evidence="10 11">
    <name type="scientific">Lachancea meyersii CBS 8951</name>
    <dbReference type="NCBI Taxonomy" id="1266667"/>
    <lineage>
        <taxon>Eukaryota</taxon>
        <taxon>Fungi</taxon>
        <taxon>Dikarya</taxon>
        <taxon>Ascomycota</taxon>
        <taxon>Saccharomycotina</taxon>
        <taxon>Saccharomycetes</taxon>
        <taxon>Saccharomycetales</taxon>
        <taxon>Saccharomycetaceae</taxon>
        <taxon>Lachancea</taxon>
    </lineage>
</organism>
<dbReference type="GO" id="GO:0005052">
    <property type="term" value="F:peroxisome matrix targeting signal-1 binding"/>
    <property type="evidence" value="ECO:0007669"/>
    <property type="project" value="TreeGrafter"/>
</dbReference>
<evidence type="ECO:0000313" key="10">
    <source>
        <dbReference type="EMBL" id="SCV03309.1"/>
    </source>
</evidence>
<dbReference type="SMART" id="SM00028">
    <property type="entry name" value="TPR"/>
    <property type="match status" value="4"/>
</dbReference>
<dbReference type="Proteomes" id="UP000191144">
    <property type="component" value="Chromosome H"/>
</dbReference>
<evidence type="ECO:0000256" key="4">
    <source>
        <dbReference type="ARBA" id="ARBA00022490"/>
    </source>
</evidence>
<dbReference type="GO" id="GO:0016560">
    <property type="term" value="P:protein import into peroxisome matrix, docking"/>
    <property type="evidence" value="ECO:0007669"/>
    <property type="project" value="TreeGrafter"/>
</dbReference>
<evidence type="ECO:0000256" key="3">
    <source>
        <dbReference type="ARBA" id="ARBA00005348"/>
    </source>
</evidence>
<dbReference type="GO" id="GO:0005829">
    <property type="term" value="C:cytosol"/>
    <property type="evidence" value="ECO:0007669"/>
    <property type="project" value="TreeGrafter"/>
</dbReference>
<dbReference type="PROSITE" id="PS50005">
    <property type="entry name" value="TPR"/>
    <property type="match status" value="3"/>
</dbReference>
<dbReference type="PANTHER" id="PTHR10130:SF0">
    <property type="entry name" value="GH08708P"/>
    <property type="match status" value="1"/>
</dbReference>
<dbReference type="GO" id="GO:0005778">
    <property type="term" value="C:peroxisomal membrane"/>
    <property type="evidence" value="ECO:0007669"/>
    <property type="project" value="TreeGrafter"/>
</dbReference>
<comment type="subcellular location">
    <subcellularLocation>
        <location evidence="2">Cytoplasm</location>
    </subcellularLocation>
    <subcellularLocation>
        <location evidence="1">Peroxisome</location>
    </subcellularLocation>
</comment>
<gene>
    <name evidence="10" type="ORF">LAME_0H09384G</name>
</gene>
<feature type="repeat" description="TPR" evidence="8">
    <location>
        <begin position="456"/>
        <end position="489"/>
    </location>
</feature>
<feature type="repeat" description="TPR" evidence="8">
    <location>
        <begin position="318"/>
        <end position="351"/>
    </location>
</feature>
<feature type="region of interest" description="Disordered" evidence="9">
    <location>
        <begin position="84"/>
        <end position="135"/>
    </location>
</feature>
<evidence type="ECO:0000256" key="1">
    <source>
        <dbReference type="ARBA" id="ARBA00004275"/>
    </source>
</evidence>
<evidence type="ECO:0000256" key="7">
    <source>
        <dbReference type="ARBA" id="ARBA00023140"/>
    </source>
</evidence>
<dbReference type="SUPFAM" id="SSF48452">
    <property type="entry name" value="TPR-like"/>
    <property type="match status" value="1"/>
</dbReference>
<dbReference type="InterPro" id="IPR019734">
    <property type="entry name" value="TPR_rpt"/>
</dbReference>
<dbReference type="InterPro" id="IPR011990">
    <property type="entry name" value="TPR-like_helical_dom_sf"/>
</dbReference>
<dbReference type="InterPro" id="IPR024111">
    <property type="entry name" value="PEX5/PEX5L"/>
</dbReference>
<feature type="compositionally biased region" description="Polar residues" evidence="9">
    <location>
        <begin position="34"/>
        <end position="49"/>
    </location>
</feature>
<sequence>MSAGCSAGSNPLTNLSKHAQQDRSLQRNGFLGVNQGSQSRFKTQESTLSDASKMHMEAFGGRDRNEASMMVGHGRPVLPPTLAEVSQDRHSQQHQFRGPSTNGWSQQFQQGSADVSLDQKSALQSRSPQVSHRAQAEPYDRMQMMRARTTMGSYNPRLASGMLSPMAQNQRLQQVPSNEQAFQSIDQDNWDEQFKELEKEVAEKLALREEEVAKQETEVVGEGQSIVDDQYQAEFQEVWDSLHEEAMDETATNWKKDYEQYLSGRPATSLPYKFEAENQYLHNSNPYEIGCILMENGAKLSEAALAFEAAVQEDPKHVDAWLKLGMVHTQNEMEISGISALEECLRLDPNNLEGMVTLAISYINEGYDVSAFKMLNKWLETKYPDLVAPEQSMPASGDRYGMSQALTLRFLQVVNKLPEVDASLQLGLGILFYSNDDYEKTVDCFKAALAVSPNDELMWNRLGASLANSNRSEEAVQAYRRALQLKPTFVRARCNLAVSCMNMGCCKEAAEYLLTALSMHEVEGLPSEAATSQNLLETLKRAFIGMERRDLLEKVRPNMDLNIFRSEFNF</sequence>
<reference evidence="11" key="1">
    <citation type="submission" date="2016-03" db="EMBL/GenBank/DDBJ databases">
        <authorList>
            <person name="Devillers Hugo."/>
        </authorList>
    </citation>
    <scope>NUCLEOTIDE SEQUENCE [LARGE SCALE GENOMIC DNA]</scope>
</reference>
<keyword evidence="4" id="KW-0963">Cytoplasm</keyword>
<dbReference type="OrthoDB" id="10006023at2759"/>
<dbReference type="AlphaFoldDB" id="A0A1G4KFM5"/>
<keyword evidence="11" id="KW-1185">Reference proteome</keyword>
<accession>A0A1G4KFM5</accession>
<name>A0A1G4KFM5_9SACH</name>
<dbReference type="Pfam" id="PF13432">
    <property type="entry name" value="TPR_16"/>
    <property type="match status" value="2"/>
</dbReference>
<evidence type="ECO:0000256" key="8">
    <source>
        <dbReference type="PROSITE-ProRule" id="PRU00339"/>
    </source>
</evidence>
<evidence type="ECO:0000256" key="2">
    <source>
        <dbReference type="ARBA" id="ARBA00004496"/>
    </source>
</evidence>
<feature type="region of interest" description="Disordered" evidence="9">
    <location>
        <begin position="1"/>
        <end position="49"/>
    </location>
</feature>